<evidence type="ECO:0000313" key="2">
    <source>
        <dbReference type="EMBL" id="QDI91346.1"/>
    </source>
</evidence>
<dbReference type="RefSeq" id="WP_142089353.1">
    <property type="nucleotide sequence ID" value="NZ_CP035485.1"/>
</dbReference>
<sequence>MAGLHCNHCEKKIPYQTRAKKRLKESLITCPHCYEENTLNPNLLKLAKLTFYVTVSFVLAALVYDFLRDFTFDPVLTFYIGMVPLLIYPLIAIFLVRVEPD</sequence>
<keyword evidence="1" id="KW-1133">Transmembrane helix</keyword>
<dbReference type="KEGG" id="sale:EPH95_09285"/>
<dbReference type="AlphaFoldDB" id="A0A514LHL7"/>
<accession>A0A514LHL7</accession>
<dbReference type="OrthoDB" id="9853055at2"/>
<feature type="transmembrane region" description="Helical" evidence="1">
    <location>
        <begin position="49"/>
        <end position="67"/>
    </location>
</feature>
<reference evidence="3" key="1">
    <citation type="submission" date="2019-01" db="EMBL/GenBank/DDBJ databases">
        <title>Genomic analysis of Salicibibacter sp. NKC3-5.</title>
        <authorList>
            <person name="Oh Y.J."/>
        </authorList>
    </citation>
    <scope>NUCLEOTIDE SEQUENCE [LARGE SCALE GENOMIC DNA]</scope>
    <source>
        <strain evidence="3">NKC3-5</strain>
    </source>
</reference>
<proteinExistence type="predicted"/>
<dbReference type="Proteomes" id="UP000319756">
    <property type="component" value="Chromosome"/>
</dbReference>
<feature type="transmembrane region" description="Helical" evidence="1">
    <location>
        <begin position="76"/>
        <end position="96"/>
    </location>
</feature>
<protein>
    <recommendedName>
        <fullName evidence="4">Cxxc_20_cxxc protein</fullName>
    </recommendedName>
</protein>
<evidence type="ECO:0000256" key="1">
    <source>
        <dbReference type="SAM" id="Phobius"/>
    </source>
</evidence>
<keyword evidence="1" id="KW-0472">Membrane</keyword>
<evidence type="ECO:0008006" key="4">
    <source>
        <dbReference type="Google" id="ProtNLM"/>
    </source>
</evidence>
<keyword evidence="1" id="KW-0812">Transmembrane</keyword>
<evidence type="ECO:0000313" key="3">
    <source>
        <dbReference type="Proteomes" id="UP000319756"/>
    </source>
</evidence>
<organism evidence="2 3">
    <name type="scientific">Salicibibacter halophilus</name>
    <dbReference type="NCBI Taxonomy" id="2502791"/>
    <lineage>
        <taxon>Bacteria</taxon>
        <taxon>Bacillati</taxon>
        <taxon>Bacillota</taxon>
        <taxon>Bacilli</taxon>
        <taxon>Bacillales</taxon>
        <taxon>Bacillaceae</taxon>
        <taxon>Salicibibacter</taxon>
    </lineage>
</organism>
<dbReference type="EMBL" id="CP035485">
    <property type="protein sequence ID" value="QDI91346.1"/>
    <property type="molecule type" value="Genomic_DNA"/>
</dbReference>
<keyword evidence="3" id="KW-1185">Reference proteome</keyword>
<gene>
    <name evidence="2" type="ORF">EPH95_09285</name>
</gene>
<name>A0A514LHL7_9BACI</name>